<accession>A0AAV3XVW9</accession>
<dbReference type="EMBL" id="BLXT01000140">
    <property type="protein sequence ID" value="GFN74559.1"/>
    <property type="molecule type" value="Genomic_DNA"/>
</dbReference>
<dbReference type="Proteomes" id="UP000735302">
    <property type="component" value="Unassembled WGS sequence"/>
</dbReference>
<keyword evidence="2" id="KW-1185">Reference proteome</keyword>
<dbReference type="AlphaFoldDB" id="A0AAV3XVW9"/>
<gene>
    <name evidence="1" type="ORF">PoB_000106500</name>
</gene>
<organism evidence="1 2">
    <name type="scientific">Plakobranchus ocellatus</name>
    <dbReference type="NCBI Taxonomy" id="259542"/>
    <lineage>
        <taxon>Eukaryota</taxon>
        <taxon>Metazoa</taxon>
        <taxon>Spiralia</taxon>
        <taxon>Lophotrochozoa</taxon>
        <taxon>Mollusca</taxon>
        <taxon>Gastropoda</taxon>
        <taxon>Heterobranchia</taxon>
        <taxon>Euthyneura</taxon>
        <taxon>Panpulmonata</taxon>
        <taxon>Sacoglossa</taxon>
        <taxon>Placobranchoidea</taxon>
        <taxon>Plakobranchidae</taxon>
        <taxon>Plakobranchus</taxon>
    </lineage>
</organism>
<comment type="caution">
    <text evidence="1">The sequence shown here is derived from an EMBL/GenBank/DDBJ whole genome shotgun (WGS) entry which is preliminary data.</text>
</comment>
<evidence type="ECO:0000313" key="2">
    <source>
        <dbReference type="Proteomes" id="UP000735302"/>
    </source>
</evidence>
<name>A0AAV3XVW9_9GAST</name>
<protein>
    <submittedName>
        <fullName evidence="1">Uncharacterized protein</fullName>
    </submittedName>
</protein>
<proteinExistence type="predicted"/>
<evidence type="ECO:0000313" key="1">
    <source>
        <dbReference type="EMBL" id="GFN74559.1"/>
    </source>
</evidence>
<sequence>MLSPVNSCVLSLPPPPLPSGSLSCSALSILVCYYFHLFHCPLGLCHAQPCPFLCVITSTSSIALWDSVMLSPVNSCALSLPRPPLPSGILSCSALSILVRYHFHPLHCPLGLCHAQSCPFLCVITSTSSTAFWDSVMLSPVHSCVLSLQPPPLPSGSLTCSALSILVERYSCESKVAESLQSPHLVLFELWFFFDH</sequence>
<reference evidence="1 2" key="1">
    <citation type="journal article" date="2021" name="Elife">
        <title>Chloroplast acquisition without the gene transfer in kleptoplastic sea slugs, Plakobranchus ocellatus.</title>
        <authorList>
            <person name="Maeda T."/>
            <person name="Takahashi S."/>
            <person name="Yoshida T."/>
            <person name="Shimamura S."/>
            <person name="Takaki Y."/>
            <person name="Nagai Y."/>
            <person name="Toyoda A."/>
            <person name="Suzuki Y."/>
            <person name="Arimoto A."/>
            <person name="Ishii H."/>
            <person name="Satoh N."/>
            <person name="Nishiyama T."/>
            <person name="Hasebe M."/>
            <person name="Maruyama T."/>
            <person name="Minagawa J."/>
            <person name="Obokata J."/>
            <person name="Shigenobu S."/>
        </authorList>
    </citation>
    <scope>NUCLEOTIDE SEQUENCE [LARGE SCALE GENOMIC DNA]</scope>
</reference>